<evidence type="ECO:0000256" key="1">
    <source>
        <dbReference type="ARBA" id="ARBA00022450"/>
    </source>
</evidence>
<feature type="domain" description="Thioester reductase (TE)" evidence="4">
    <location>
        <begin position="711"/>
        <end position="944"/>
    </location>
</feature>
<comment type="caution">
    <text evidence="5">The sequence shown here is derived from an EMBL/GenBank/DDBJ whole genome shotgun (WGS) entry which is preliminary data.</text>
</comment>
<dbReference type="PANTHER" id="PTHR43439:SF2">
    <property type="entry name" value="ENZYME, PUTATIVE (JCVI)-RELATED"/>
    <property type="match status" value="1"/>
</dbReference>
<accession>A0A5M3MLR3</accession>
<dbReference type="InterPro" id="IPR042099">
    <property type="entry name" value="ANL_N_sf"/>
</dbReference>
<evidence type="ECO:0000259" key="3">
    <source>
        <dbReference type="Pfam" id="PF00501"/>
    </source>
</evidence>
<dbReference type="Gene3D" id="3.40.50.720">
    <property type="entry name" value="NAD(P)-binding Rossmann-like Domain"/>
    <property type="match status" value="1"/>
</dbReference>
<keyword evidence="2" id="KW-0597">Phosphoprotein</keyword>
<protein>
    <submittedName>
        <fullName evidence="5">Acetyl-CoA synthetase-like protein</fullName>
    </submittedName>
</protein>
<dbReference type="EMBL" id="JH711580">
    <property type="protein sequence ID" value="EIW79977.1"/>
    <property type="molecule type" value="Genomic_DNA"/>
</dbReference>
<dbReference type="Pfam" id="PF23562">
    <property type="entry name" value="AMP-binding_C_3"/>
    <property type="match status" value="1"/>
</dbReference>
<dbReference type="Pfam" id="PF00501">
    <property type="entry name" value="AMP-binding"/>
    <property type="match status" value="1"/>
</dbReference>
<dbReference type="OrthoDB" id="429813at2759"/>
<evidence type="ECO:0000256" key="2">
    <source>
        <dbReference type="ARBA" id="ARBA00022553"/>
    </source>
</evidence>
<evidence type="ECO:0000313" key="6">
    <source>
        <dbReference type="Proteomes" id="UP000053558"/>
    </source>
</evidence>
<keyword evidence="6" id="KW-1185">Reference proteome</keyword>
<dbReference type="Pfam" id="PF07993">
    <property type="entry name" value="NAD_binding_4"/>
    <property type="match status" value="1"/>
</dbReference>
<dbReference type="InterPro" id="IPR051414">
    <property type="entry name" value="Adenylate-forming_Reductase"/>
</dbReference>
<dbReference type="KEGG" id="cput:CONPUDRAFT_83180"/>
<dbReference type="RefSeq" id="XP_007770289.1">
    <property type="nucleotide sequence ID" value="XM_007772099.1"/>
</dbReference>
<name>A0A5M3MLR3_CONPW</name>
<dbReference type="PANTHER" id="PTHR43439">
    <property type="entry name" value="PHENYLACETATE-COENZYME A LIGASE"/>
    <property type="match status" value="1"/>
</dbReference>
<dbReference type="InterPro" id="IPR000873">
    <property type="entry name" value="AMP-dep_synth/lig_dom"/>
</dbReference>
<evidence type="ECO:0000313" key="5">
    <source>
        <dbReference type="EMBL" id="EIW79977.1"/>
    </source>
</evidence>
<dbReference type="Gene3D" id="3.40.50.12780">
    <property type="entry name" value="N-terminal domain of ligase-like"/>
    <property type="match status" value="1"/>
</dbReference>
<sequence>MASTKLLPVHPKTQALASETFQVPPLDGSLTVAEVVEWNAAHSPGHPLFKFPLESGGSRTICWAEANAAVLTGCKILQHRISTVSKNPRPVVGILAISDVIPYAMNLLSCLRCNFIPFPISPRNSPLAVAHLIERAKIDYVLVGREKSMQDLIQQALDITREKYPQVTPPEALPMLQFDEVYAPSDASKNLPDVAPYVSAGPDAHTLCLHSSGSTAFPKPVPWTNFHFTQMQLIPFFGGRDLTGVVFSLHTMPMFHGMGVLQVCWAAACGIVISAFEPAFPSTLPTPDNLYVAAKATDSDVIFCVPSIIEQWAGNSEYVKWLASRSGVLFGGGPLNKELGDYLTSQGVSIFILYGMTEVGIISPIIPATADYDWNYFTFPKLITPEFVPCGNNTFELLIVTNELCEPHVLNTKANGIPAYATSDLITPHPTRPGYWRIYGRTDDQIMHNTGEKTNPGPLENILNQDEHVMSSVMFGRGKFQAGVIIDPTPNASFDPTDEVKLAEFRNVIWPTVEAMNAYAPQHSRLFKEMIIVASPSKPFTYTAKSTARRQAIIDTYEEEIEKAYAAAHDSTQSSIPPPAEWGQAQTLAFVRKIVYSVLGKEVPDEADLFQHGCDSLQATYIRNSILRALRDSSDIDTRSIKENVVYMNTSISALSTFVVNFVCGDGTENNIDLRQRAALMESLVDKYLAEALPVHQPRSSSQPDGMVVLVTGTTGTLGSQILVALLEEPTVTCIYALNRLSSGGQAIEARQAQAFEEWDLDAALLKTEKLRLLEGDILSENFGVGEAAYIEIAESVTHIVHNAWTVNFNLRVEAFDENLRSIRRLVNFSLSSPHATPAKFVFTSSIGVFQNVQGKTALPEAPVGAEIAASNGYAESKWISEQIIQRVAAQVPSFSSLIVRVGQLCGGAETGSWNTKEWFPALVQSAKATGCFPSEDKPVSWIPTSVAASLLVKLARSTYRPRSGIVHLIHPKPVPFSSLAAPFASALNVPMVPYKEWLSKLEALHDQASNSAETQSNSDVSNLRALRLVTFFQSLALDKAAGDAMGFAKLDCTQLKASPVLADVGHEPLGADSVQRWLDYWRRKGLL</sequence>
<dbReference type="Proteomes" id="UP000053558">
    <property type="component" value="Unassembled WGS sequence"/>
</dbReference>
<dbReference type="InterPro" id="IPR013120">
    <property type="entry name" value="FAR_NAD-bd"/>
</dbReference>
<keyword evidence="1" id="KW-0596">Phosphopantetheine</keyword>
<dbReference type="InterPro" id="IPR036291">
    <property type="entry name" value="NAD(P)-bd_dom_sf"/>
</dbReference>
<dbReference type="SUPFAM" id="SSF56801">
    <property type="entry name" value="Acetyl-CoA synthetase-like"/>
    <property type="match status" value="1"/>
</dbReference>
<evidence type="ECO:0000259" key="4">
    <source>
        <dbReference type="Pfam" id="PF07993"/>
    </source>
</evidence>
<feature type="domain" description="AMP-dependent synthetase/ligase" evidence="3">
    <location>
        <begin position="37"/>
        <end position="375"/>
    </location>
</feature>
<dbReference type="GeneID" id="19210542"/>
<reference evidence="6" key="1">
    <citation type="journal article" date="2012" name="Science">
        <title>The Paleozoic origin of enzymatic lignin decomposition reconstructed from 31 fungal genomes.</title>
        <authorList>
            <person name="Floudas D."/>
            <person name="Binder M."/>
            <person name="Riley R."/>
            <person name="Barry K."/>
            <person name="Blanchette R.A."/>
            <person name="Henrissat B."/>
            <person name="Martinez A.T."/>
            <person name="Otillar R."/>
            <person name="Spatafora J.W."/>
            <person name="Yadav J.S."/>
            <person name="Aerts A."/>
            <person name="Benoit I."/>
            <person name="Boyd A."/>
            <person name="Carlson A."/>
            <person name="Copeland A."/>
            <person name="Coutinho P.M."/>
            <person name="de Vries R.P."/>
            <person name="Ferreira P."/>
            <person name="Findley K."/>
            <person name="Foster B."/>
            <person name="Gaskell J."/>
            <person name="Glotzer D."/>
            <person name="Gorecki P."/>
            <person name="Heitman J."/>
            <person name="Hesse C."/>
            <person name="Hori C."/>
            <person name="Igarashi K."/>
            <person name="Jurgens J.A."/>
            <person name="Kallen N."/>
            <person name="Kersten P."/>
            <person name="Kohler A."/>
            <person name="Kuees U."/>
            <person name="Kumar T.K.A."/>
            <person name="Kuo A."/>
            <person name="LaButti K."/>
            <person name="Larrondo L.F."/>
            <person name="Lindquist E."/>
            <person name="Ling A."/>
            <person name="Lombard V."/>
            <person name="Lucas S."/>
            <person name="Lundell T."/>
            <person name="Martin R."/>
            <person name="McLaughlin D.J."/>
            <person name="Morgenstern I."/>
            <person name="Morin E."/>
            <person name="Murat C."/>
            <person name="Nagy L.G."/>
            <person name="Nolan M."/>
            <person name="Ohm R.A."/>
            <person name="Patyshakuliyeva A."/>
            <person name="Rokas A."/>
            <person name="Ruiz-Duenas F.J."/>
            <person name="Sabat G."/>
            <person name="Salamov A."/>
            <person name="Samejima M."/>
            <person name="Schmutz J."/>
            <person name="Slot J.C."/>
            <person name="St John F."/>
            <person name="Stenlid J."/>
            <person name="Sun H."/>
            <person name="Sun S."/>
            <person name="Syed K."/>
            <person name="Tsang A."/>
            <person name="Wiebenga A."/>
            <person name="Young D."/>
            <person name="Pisabarro A."/>
            <person name="Eastwood D.C."/>
            <person name="Martin F."/>
            <person name="Cullen D."/>
            <person name="Grigoriev I.V."/>
            <person name="Hibbett D.S."/>
        </authorList>
    </citation>
    <scope>NUCLEOTIDE SEQUENCE [LARGE SCALE GENOMIC DNA]</scope>
    <source>
        <strain evidence="6">RWD-64-598 SS2</strain>
    </source>
</reference>
<organism evidence="5 6">
    <name type="scientific">Coniophora puteana (strain RWD-64-598)</name>
    <name type="common">Brown rot fungus</name>
    <dbReference type="NCBI Taxonomy" id="741705"/>
    <lineage>
        <taxon>Eukaryota</taxon>
        <taxon>Fungi</taxon>
        <taxon>Dikarya</taxon>
        <taxon>Basidiomycota</taxon>
        <taxon>Agaricomycotina</taxon>
        <taxon>Agaricomycetes</taxon>
        <taxon>Agaricomycetidae</taxon>
        <taxon>Boletales</taxon>
        <taxon>Coniophorineae</taxon>
        <taxon>Coniophoraceae</taxon>
        <taxon>Coniophora</taxon>
    </lineage>
</organism>
<dbReference type="SUPFAM" id="SSF51735">
    <property type="entry name" value="NAD(P)-binding Rossmann-fold domains"/>
    <property type="match status" value="1"/>
</dbReference>
<dbReference type="OMA" id="KPMTAEL"/>
<dbReference type="AlphaFoldDB" id="A0A5M3MLR3"/>
<proteinExistence type="predicted"/>
<gene>
    <name evidence="5" type="ORF">CONPUDRAFT_83180</name>
</gene>